<protein>
    <recommendedName>
        <fullName evidence="4">Transmembrane protein</fullName>
    </recommendedName>
</protein>
<reference evidence="2 3" key="1">
    <citation type="submission" date="2021-06" db="EMBL/GenBank/DDBJ databases">
        <title>Faecalicatena sp. nov. isolated from porcine feces.</title>
        <authorList>
            <person name="Oh B.S."/>
            <person name="Lee J.H."/>
        </authorList>
    </citation>
    <scope>NUCLEOTIDE SEQUENCE [LARGE SCALE GENOMIC DNA]</scope>
    <source>
        <strain evidence="2 3">AGMB00832</strain>
    </source>
</reference>
<evidence type="ECO:0008006" key="4">
    <source>
        <dbReference type="Google" id="ProtNLM"/>
    </source>
</evidence>
<dbReference type="RefSeq" id="WP_216239648.1">
    <property type="nucleotide sequence ID" value="NZ_JABACJ020000002.1"/>
</dbReference>
<organism evidence="2 3">
    <name type="scientific">Faecalicatena faecalis</name>
    <dbReference type="NCBI Taxonomy" id="2726362"/>
    <lineage>
        <taxon>Bacteria</taxon>
        <taxon>Bacillati</taxon>
        <taxon>Bacillota</taxon>
        <taxon>Clostridia</taxon>
        <taxon>Lachnospirales</taxon>
        <taxon>Lachnospiraceae</taxon>
        <taxon>Faecalicatena</taxon>
    </lineage>
</organism>
<evidence type="ECO:0000313" key="3">
    <source>
        <dbReference type="Proteomes" id="UP000723714"/>
    </source>
</evidence>
<sequence>MKIQKTKLLLLAALVWIAAGFNILRIGVLSYQNYTTALNLMISAVVFLIFWFMVFGKLVKKHTHRIIHYKEERQFFLKFFDVKSFCIMAFMMTFGIGLRVSGICPDVFIAVFYSGLGAALTLAGILFGYHYLTQLKKTATESPS</sequence>
<keyword evidence="1" id="KW-0812">Transmembrane</keyword>
<keyword evidence="1" id="KW-0472">Membrane</keyword>
<name>A0ABS6D0D7_9FIRM</name>
<feature type="transmembrane region" description="Helical" evidence="1">
    <location>
        <begin position="107"/>
        <end position="132"/>
    </location>
</feature>
<evidence type="ECO:0000256" key="1">
    <source>
        <dbReference type="SAM" id="Phobius"/>
    </source>
</evidence>
<evidence type="ECO:0000313" key="2">
    <source>
        <dbReference type="EMBL" id="MBU3874965.1"/>
    </source>
</evidence>
<gene>
    <name evidence="2" type="ORF">HGO97_003945</name>
</gene>
<keyword evidence="1" id="KW-1133">Transmembrane helix</keyword>
<feature type="transmembrane region" description="Helical" evidence="1">
    <location>
        <begin position="36"/>
        <end position="59"/>
    </location>
</feature>
<dbReference type="Proteomes" id="UP000723714">
    <property type="component" value="Unassembled WGS sequence"/>
</dbReference>
<keyword evidence="3" id="KW-1185">Reference proteome</keyword>
<comment type="caution">
    <text evidence="2">The sequence shown here is derived from an EMBL/GenBank/DDBJ whole genome shotgun (WGS) entry which is preliminary data.</text>
</comment>
<proteinExistence type="predicted"/>
<accession>A0ABS6D0D7</accession>
<feature type="transmembrane region" description="Helical" evidence="1">
    <location>
        <begin position="80"/>
        <end position="101"/>
    </location>
</feature>
<dbReference type="EMBL" id="JABACJ020000002">
    <property type="protein sequence ID" value="MBU3874965.1"/>
    <property type="molecule type" value="Genomic_DNA"/>
</dbReference>